<name>A0A1S3JXC6_LINAN</name>
<protein>
    <submittedName>
        <fullName evidence="3">Uncharacterized protein LOC106176972</fullName>
    </submittedName>
</protein>
<reference evidence="3" key="1">
    <citation type="submission" date="2025-08" db="UniProtKB">
        <authorList>
            <consortium name="RefSeq"/>
        </authorList>
    </citation>
    <scope>IDENTIFICATION</scope>
    <source>
        <tissue evidence="3">Gonads</tissue>
    </source>
</reference>
<keyword evidence="1" id="KW-0472">Membrane</keyword>
<accession>A0A1S3JXC6</accession>
<feature type="transmembrane region" description="Helical" evidence="1">
    <location>
        <begin position="21"/>
        <end position="42"/>
    </location>
</feature>
<sequence length="215" mass="24307">MTSQRNAMTTMGQIHGVCTNYLCYVQVTATLLLLCQITAGYGNVNSEVNQNLPGISARNIPEDGPEIFFVRKMKWNGHSIATHDSCDITSILLTCSQSAHASGEEFKWETCGAVRSCITKASVRCTHKHSQSHKQRHKVGEVRRKKYHDVSSSAETCVDQISQCIRDFSQSKASCQTRLKTCVHQNQVFCANEKLEILSRRIYRPLLRELRKEKN</sequence>
<dbReference type="GeneID" id="106176972"/>
<dbReference type="KEGG" id="lak:106176972"/>
<keyword evidence="1" id="KW-0812">Transmembrane</keyword>
<evidence type="ECO:0000313" key="2">
    <source>
        <dbReference type="Proteomes" id="UP000085678"/>
    </source>
</evidence>
<gene>
    <name evidence="3" type="primary">LOC106176972</name>
</gene>
<evidence type="ECO:0000313" key="3">
    <source>
        <dbReference type="RefSeq" id="XP_013415028.1"/>
    </source>
</evidence>
<dbReference type="RefSeq" id="XP_013415028.1">
    <property type="nucleotide sequence ID" value="XM_013559574.1"/>
</dbReference>
<dbReference type="AlphaFoldDB" id="A0A1S3JXC6"/>
<keyword evidence="2" id="KW-1185">Reference proteome</keyword>
<dbReference type="InParanoid" id="A0A1S3JXC6"/>
<keyword evidence="1" id="KW-1133">Transmembrane helix</keyword>
<organism evidence="2 3">
    <name type="scientific">Lingula anatina</name>
    <name type="common">Brachiopod</name>
    <name type="synonym">Lingula unguis</name>
    <dbReference type="NCBI Taxonomy" id="7574"/>
    <lineage>
        <taxon>Eukaryota</taxon>
        <taxon>Metazoa</taxon>
        <taxon>Spiralia</taxon>
        <taxon>Lophotrochozoa</taxon>
        <taxon>Brachiopoda</taxon>
        <taxon>Linguliformea</taxon>
        <taxon>Lingulata</taxon>
        <taxon>Lingulida</taxon>
        <taxon>Linguloidea</taxon>
        <taxon>Lingulidae</taxon>
        <taxon>Lingula</taxon>
    </lineage>
</organism>
<evidence type="ECO:0000256" key="1">
    <source>
        <dbReference type="SAM" id="Phobius"/>
    </source>
</evidence>
<proteinExistence type="predicted"/>
<dbReference type="Proteomes" id="UP000085678">
    <property type="component" value="Unplaced"/>
</dbReference>